<reference evidence="2 3" key="1">
    <citation type="submission" date="2019-02" db="EMBL/GenBank/DDBJ databases">
        <title>Complete Genome Sequence and Methylome Analysis of Brevibacterium luteolum NEB1784.</title>
        <authorList>
            <person name="Fomenkov A."/>
            <person name="Roberts R.J."/>
        </authorList>
    </citation>
    <scope>NUCLEOTIDE SEQUENCE [LARGE SCALE GENOMIC DNA]</scope>
    <source>
        <strain evidence="2 3">NEB1784</strain>
    </source>
</reference>
<dbReference type="EMBL" id="CP035810">
    <property type="protein sequence ID" value="QIN30340.1"/>
    <property type="molecule type" value="Genomic_DNA"/>
</dbReference>
<evidence type="ECO:0000259" key="1">
    <source>
        <dbReference type="Pfam" id="PF07848"/>
    </source>
</evidence>
<dbReference type="KEGG" id="blut:EW640_14505"/>
<accession>A0A6G8L0S1</accession>
<sequence>MAHERYRVTRAGFDVVSVFGSLSAAAVPGTVITAVLTERGWTASNVRNQVTRLLERGVLTAERAGRHAVYRLAPAIARRFNSIRGCAETPAYDGYFYAIFYSIPETERGLRDRLLYAARYGEFHLLRPGVLIGLSDSADFVLGTTGEASPDSWMITGRVTPADLSEARRMAAIAFDFADMWKRIGELRGDVAKVVGDEACSGNRYFDVFYRASSEFMQLPHLPAELVDGPRPEQELGALMGRLSAVFERRYRQDVQATAEQASGADLIEYVPRGEPISAADTPAQPAPRSR</sequence>
<feature type="domain" description="Transcriptional repressor PaaX-like N-terminal" evidence="1">
    <location>
        <begin position="25"/>
        <end position="73"/>
    </location>
</feature>
<dbReference type="InterPro" id="IPR036388">
    <property type="entry name" value="WH-like_DNA-bd_sf"/>
</dbReference>
<dbReference type="Proteomes" id="UP000501518">
    <property type="component" value="Chromosome"/>
</dbReference>
<dbReference type="Gene3D" id="1.10.10.10">
    <property type="entry name" value="Winged helix-like DNA-binding domain superfamily/Winged helix DNA-binding domain"/>
    <property type="match status" value="1"/>
</dbReference>
<name>A0A6G8L0S1_9MICO</name>
<dbReference type="InterPro" id="IPR012906">
    <property type="entry name" value="PaaX-like_N"/>
</dbReference>
<dbReference type="AlphaFoldDB" id="A0A6G8L0S1"/>
<gene>
    <name evidence="2" type="ORF">EW640_14505</name>
</gene>
<evidence type="ECO:0000313" key="2">
    <source>
        <dbReference type="EMBL" id="QIN30340.1"/>
    </source>
</evidence>
<protein>
    <recommendedName>
        <fullName evidence="1">Transcriptional repressor PaaX-like N-terminal domain-containing protein</fullName>
    </recommendedName>
</protein>
<organism evidence="2 3">
    <name type="scientific">Brevibacterium luteolum</name>
    <dbReference type="NCBI Taxonomy" id="199591"/>
    <lineage>
        <taxon>Bacteria</taxon>
        <taxon>Bacillati</taxon>
        <taxon>Actinomycetota</taxon>
        <taxon>Actinomycetes</taxon>
        <taxon>Micrococcales</taxon>
        <taxon>Brevibacteriaceae</taxon>
        <taxon>Brevibacterium</taxon>
    </lineage>
</organism>
<dbReference type="Pfam" id="PF07848">
    <property type="entry name" value="PaaX"/>
    <property type="match status" value="1"/>
</dbReference>
<evidence type="ECO:0000313" key="3">
    <source>
        <dbReference type="Proteomes" id="UP000501518"/>
    </source>
</evidence>
<proteinExistence type="predicted"/>